<proteinExistence type="inferred from homology"/>
<dbReference type="EMBL" id="JARYZI010000005">
    <property type="protein sequence ID" value="MDH8678267.1"/>
    <property type="molecule type" value="Genomic_DNA"/>
</dbReference>
<evidence type="ECO:0000256" key="4">
    <source>
        <dbReference type="HAMAP-Rule" id="MF_00805"/>
    </source>
</evidence>
<evidence type="ECO:0000256" key="3">
    <source>
        <dbReference type="ARBA" id="ARBA00022553"/>
    </source>
</evidence>
<evidence type="ECO:0000256" key="2">
    <source>
        <dbReference type="ARBA" id="ARBA00022490"/>
    </source>
</evidence>
<dbReference type="InterPro" id="IPR006495">
    <property type="entry name" value="CitD"/>
</dbReference>
<comment type="subunit">
    <text evidence="4">Oligomer with a subunit composition of (alpha,beta,gamma)6.</text>
</comment>
<dbReference type="NCBIfam" id="TIGR01608">
    <property type="entry name" value="citD"/>
    <property type="match status" value="1"/>
</dbReference>
<dbReference type="NCBIfam" id="NF009726">
    <property type="entry name" value="PRK13253.1"/>
    <property type="match status" value="1"/>
</dbReference>
<comment type="similarity">
    <text evidence="4">Belongs to the CitD family.</text>
</comment>
<comment type="caution">
    <text evidence="5">The sequence shown here is derived from an EMBL/GenBank/DDBJ whole genome shotgun (WGS) entry which is preliminary data.</text>
</comment>
<keyword evidence="6" id="KW-1185">Reference proteome</keyword>
<dbReference type="RefSeq" id="WP_281094108.1">
    <property type="nucleotide sequence ID" value="NZ_JARYZI010000005.1"/>
</dbReference>
<reference evidence="5 6" key="1">
    <citation type="submission" date="2023-04" db="EMBL/GenBank/DDBJ databases">
        <title>Fusibacter bizertensis strain WBS, isolated from littoral bottom sediments of the Arctic seas - biochemical and genomic analysis.</title>
        <authorList>
            <person name="Brioukhanov A.L."/>
        </authorList>
    </citation>
    <scope>NUCLEOTIDE SEQUENCE [LARGE SCALE GENOMIC DNA]</scope>
    <source>
        <strain evidence="5 6">WBS</strain>
    </source>
</reference>
<keyword evidence="3 4" id="KW-0597">Phosphoprotein</keyword>
<name>A0ABT6NCW5_9FIRM</name>
<protein>
    <recommendedName>
        <fullName evidence="4">Citrate lyase acyl carrier protein</fullName>
    </recommendedName>
    <alternativeName>
        <fullName evidence="4">Citrate lyase gamma chain</fullName>
    </alternativeName>
</protein>
<keyword evidence="2 4" id="KW-0963">Cytoplasm</keyword>
<comment type="function">
    <text evidence="4">Covalent carrier of the coenzyme of citrate lyase.</text>
</comment>
<keyword evidence="5" id="KW-0456">Lyase</keyword>
<feature type="modified residue" description="O-(phosphoribosyl dephospho-coenzyme A)serine" evidence="4">
    <location>
        <position position="14"/>
    </location>
</feature>
<accession>A0ABT6NCW5</accession>
<dbReference type="HAMAP" id="MF_00805">
    <property type="entry name" value="CitD"/>
    <property type="match status" value="1"/>
</dbReference>
<comment type="subcellular location">
    <subcellularLocation>
        <location evidence="1 4">Cytoplasm</location>
    </subcellularLocation>
</comment>
<evidence type="ECO:0000313" key="6">
    <source>
        <dbReference type="Proteomes" id="UP001158045"/>
    </source>
</evidence>
<organism evidence="5 6">
    <name type="scientific">Fusibacter bizertensis</name>
    <dbReference type="NCBI Taxonomy" id="1488331"/>
    <lineage>
        <taxon>Bacteria</taxon>
        <taxon>Bacillati</taxon>
        <taxon>Bacillota</taxon>
        <taxon>Clostridia</taxon>
        <taxon>Eubacteriales</taxon>
        <taxon>Eubacteriales Family XII. Incertae Sedis</taxon>
        <taxon>Fusibacter</taxon>
    </lineage>
</organism>
<gene>
    <name evidence="4 5" type="primary">citD</name>
    <name evidence="5" type="ORF">QE109_08920</name>
</gene>
<evidence type="ECO:0000313" key="5">
    <source>
        <dbReference type="EMBL" id="MDH8678267.1"/>
    </source>
</evidence>
<dbReference type="GO" id="GO:0008815">
    <property type="term" value="F:citrate (pro-3S)-lyase activity"/>
    <property type="evidence" value="ECO:0007669"/>
    <property type="project" value="UniProtKB-EC"/>
</dbReference>
<dbReference type="InterPro" id="IPR023439">
    <property type="entry name" value="Mal_deCO2ase/Cit_lyase_ACP"/>
</dbReference>
<dbReference type="Pfam" id="PF06857">
    <property type="entry name" value="ACP"/>
    <property type="match status" value="1"/>
</dbReference>
<sequence length="101" mass="11186">MKIIKPSIAGTLDSCDIQIRIEESVDQTNTIYLKSPVEKQFGEHIRSLIQNMLDKYALEGVLVHAVDKGALDCTIKARTESAIMRAMANENSVDWSVIAHG</sequence>
<dbReference type="Proteomes" id="UP001158045">
    <property type="component" value="Unassembled WGS sequence"/>
</dbReference>
<dbReference type="PIRSF" id="PIRSF002736">
    <property type="entry name" value="Citrt_lyas_gamma"/>
    <property type="match status" value="1"/>
</dbReference>
<evidence type="ECO:0000256" key="1">
    <source>
        <dbReference type="ARBA" id="ARBA00004496"/>
    </source>
</evidence>